<evidence type="ECO:0000313" key="2">
    <source>
        <dbReference type="Proteomes" id="UP000000238"/>
    </source>
</evidence>
<evidence type="ECO:0000313" key="1">
    <source>
        <dbReference type="EMBL" id="ABC31022.1"/>
    </source>
</evidence>
<dbReference type="SUPFAM" id="SSF47413">
    <property type="entry name" value="lambda repressor-like DNA-binding domains"/>
    <property type="match status" value="1"/>
</dbReference>
<dbReference type="Pfam" id="PF14549">
    <property type="entry name" value="P22_Cro"/>
    <property type="match status" value="1"/>
</dbReference>
<dbReference type="STRING" id="349521.HCH_04315"/>
<dbReference type="InterPro" id="IPR010982">
    <property type="entry name" value="Lambda_DNA-bd_dom_sf"/>
</dbReference>
<proteinExistence type="predicted"/>
<name>Q2SEA2_HAHCH</name>
<dbReference type="OrthoDB" id="6693632at2"/>
<dbReference type="Gene3D" id="1.10.260.40">
    <property type="entry name" value="lambda repressor-like DNA-binding domains"/>
    <property type="match status" value="1"/>
</dbReference>
<dbReference type="EMBL" id="CP000155">
    <property type="protein sequence ID" value="ABC31022.1"/>
    <property type="molecule type" value="Genomic_DNA"/>
</dbReference>
<gene>
    <name evidence="1" type="ordered locus">HCH_04315</name>
</gene>
<sequence length="92" mass="10029">MTKAEVLAYFGSVANVAKTLGITTQAVYEWGDSVPEPRQWQLQVLTDGVLKVSSKRSRQGKSSTQILKKNVKFGQKAKSDKTGDADKVTKGI</sequence>
<dbReference type="KEGG" id="hch:HCH_04315"/>
<dbReference type="HOGENOM" id="CLU_2409166_0_0_6"/>
<protein>
    <submittedName>
        <fullName evidence="1">Probable transcriptional regulator, Cro-like</fullName>
    </submittedName>
</protein>
<dbReference type="Proteomes" id="UP000000238">
    <property type="component" value="Chromosome"/>
</dbReference>
<accession>Q2SEA2</accession>
<dbReference type="RefSeq" id="WP_011398089.1">
    <property type="nucleotide sequence ID" value="NC_007645.1"/>
</dbReference>
<dbReference type="GO" id="GO:0003677">
    <property type="term" value="F:DNA binding"/>
    <property type="evidence" value="ECO:0007669"/>
    <property type="project" value="InterPro"/>
</dbReference>
<dbReference type="AlphaFoldDB" id="Q2SEA2"/>
<keyword evidence="2" id="KW-1185">Reference proteome</keyword>
<organism evidence="1 2">
    <name type="scientific">Hahella chejuensis (strain KCTC 2396)</name>
    <dbReference type="NCBI Taxonomy" id="349521"/>
    <lineage>
        <taxon>Bacteria</taxon>
        <taxon>Pseudomonadati</taxon>
        <taxon>Pseudomonadota</taxon>
        <taxon>Gammaproteobacteria</taxon>
        <taxon>Oceanospirillales</taxon>
        <taxon>Hahellaceae</taxon>
        <taxon>Hahella</taxon>
    </lineage>
</organism>
<reference evidence="1 2" key="1">
    <citation type="journal article" date="2005" name="Nucleic Acids Res.">
        <title>Genomic blueprint of Hahella chejuensis, a marine microbe producing an algicidal agent.</title>
        <authorList>
            <person name="Jeong H."/>
            <person name="Yim J.H."/>
            <person name="Lee C."/>
            <person name="Choi S.-H."/>
            <person name="Park Y.K."/>
            <person name="Yoon S.H."/>
            <person name="Hur C.-G."/>
            <person name="Kang H.-Y."/>
            <person name="Kim D."/>
            <person name="Lee H.H."/>
            <person name="Park K.H."/>
            <person name="Park S.-H."/>
            <person name="Park H.-S."/>
            <person name="Lee H.K."/>
            <person name="Oh T.K."/>
            <person name="Kim J.F."/>
        </authorList>
    </citation>
    <scope>NUCLEOTIDE SEQUENCE [LARGE SCALE GENOMIC DNA]</scope>
    <source>
        <strain evidence="1 2">KCTC 2396</strain>
    </source>
</reference>